<name>A0A1D1ZCK3_9ARAE</name>
<feature type="region of interest" description="Disordered" evidence="1">
    <location>
        <begin position="81"/>
        <end position="100"/>
    </location>
</feature>
<organism evidence="2">
    <name type="scientific">Anthurium amnicola</name>
    <dbReference type="NCBI Taxonomy" id="1678845"/>
    <lineage>
        <taxon>Eukaryota</taxon>
        <taxon>Viridiplantae</taxon>
        <taxon>Streptophyta</taxon>
        <taxon>Embryophyta</taxon>
        <taxon>Tracheophyta</taxon>
        <taxon>Spermatophyta</taxon>
        <taxon>Magnoliopsida</taxon>
        <taxon>Liliopsida</taxon>
        <taxon>Araceae</taxon>
        <taxon>Pothoideae</taxon>
        <taxon>Potheae</taxon>
        <taxon>Anthurium</taxon>
    </lineage>
</organism>
<proteinExistence type="predicted"/>
<accession>A0A1D1ZCK3</accession>
<evidence type="ECO:0000256" key="1">
    <source>
        <dbReference type="SAM" id="MobiDB-lite"/>
    </source>
</evidence>
<sequence length="100" mass="10457">MIFSMTASNSSTIARDRNTIAKATSNDRARSVGQSLVLPAVSSTQLLEQLLVMAAPAQQSTAAVEATAAAINRTSTAIGSISNSNWQHQQQQSAAVPPME</sequence>
<dbReference type="EMBL" id="GDJX01003320">
    <property type="protein sequence ID" value="JAT64616.1"/>
    <property type="molecule type" value="Transcribed_RNA"/>
</dbReference>
<reference evidence="2" key="1">
    <citation type="submission" date="2015-07" db="EMBL/GenBank/DDBJ databases">
        <title>Transcriptome Assembly of Anthurium amnicola.</title>
        <authorList>
            <person name="Suzuki J."/>
        </authorList>
    </citation>
    <scope>NUCLEOTIDE SEQUENCE</scope>
</reference>
<evidence type="ECO:0000313" key="2">
    <source>
        <dbReference type="EMBL" id="JAT64616.1"/>
    </source>
</evidence>
<dbReference type="AlphaFoldDB" id="A0A1D1ZCK3"/>
<gene>
    <name evidence="2" type="ORF">g.118649</name>
</gene>
<feature type="non-terminal residue" evidence="2">
    <location>
        <position position="100"/>
    </location>
</feature>
<protein>
    <submittedName>
        <fullName evidence="2">Uncharacterized protein</fullName>
    </submittedName>
</protein>